<dbReference type="Proteomes" id="UP000193104">
    <property type="component" value="Unassembled WGS sequence"/>
</dbReference>
<dbReference type="InterPro" id="IPR041685">
    <property type="entry name" value="AAA_GajA/Old/RecF-like"/>
</dbReference>
<organism evidence="2 3">
    <name type="scientific">Pantoea wallisii</name>
    <dbReference type="NCBI Taxonomy" id="1076551"/>
    <lineage>
        <taxon>Bacteria</taxon>
        <taxon>Pseudomonadati</taxon>
        <taxon>Pseudomonadota</taxon>
        <taxon>Gammaproteobacteria</taxon>
        <taxon>Enterobacterales</taxon>
        <taxon>Erwiniaceae</taxon>
        <taxon>Pantoea</taxon>
    </lineage>
</organism>
<evidence type="ECO:0000313" key="3">
    <source>
        <dbReference type="Proteomes" id="UP000193104"/>
    </source>
</evidence>
<keyword evidence="3" id="KW-1185">Reference proteome</keyword>
<dbReference type="EMBL" id="MLFS01000047">
    <property type="protein sequence ID" value="ORM71483.1"/>
    <property type="molecule type" value="Genomic_DNA"/>
</dbReference>
<dbReference type="GO" id="GO:0005524">
    <property type="term" value="F:ATP binding"/>
    <property type="evidence" value="ECO:0007669"/>
    <property type="project" value="InterPro"/>
</dbReference>
<dbReference type="Pfam" id="PF13175">
    <property type="entry name" value="AAA_15"/>
    <property type="match status" value="1"/>
</dbReference>
<feature type="domain" description="Endonuclease GajA/Old nuclease/RecF-like AAA" evidence="1">
    <location>
        <begin position="208"/>
        <end position="299"/>
    </location>
</feature>
<accession>A0A1X1D486</accession>
<dbReference type="RefSeq" id="WP_158086972.1">
    <property type="nucleotide sequence ID" value="NZ_MLFS01000047.1"/>
</dbReference>
<dbReference type="Gene3D" id="3.40.50.300">
    <property type="entry name" value="P-loop containing nucleotide triphosphate hydrolases"/>
    <property type="match status" value="1"/>
</dbReference>
<dbReference type="InterPro" id="IPR027417">
    <property type="entry name" value="P-loop_NTPase"/>
</dbReference>
<gene>
    <name evidence="2" type="ORF">HA48_15580</name>
</gene>
<proteinExistence type="predicted"/>
<protein>
    <recommendedName>
        <fullName evidence="1">Endonuclease GajA/Old nuclease/RecF-like AAA domain-containing protein</fullName>
    </recommendedName>
</protein>
<dbReference type="AlphaFoldDB" id="A0A1X1D486"/>
<name>A0A1X1D486_9GAMM</name>
<dbReference type="SUPFAM" id="SSF52540">
    <property type="entry name" value="P-loop containing nucleoside triphosphate hydrolases"/>
    <property type="match status" value="1"/>
</dbReference>
<reference evidence="2 3" key="1">
    <citation type="journal article" date="2017" name="Antonie Van Leeuwenhoek">
        <title>Phylogenomic resolution of the bacterial genus Pantoea and its relationship with Erwinia and Tatumella.</title>
        <authorList>
            <person name="Palmer M."/>
            <person name="Steenkamp E.T."/>
            <person name="Coetzee M.P."/>
            <person name="Chan W.Y."/>
            <person name="van Zyl E."/>
            <person name="De Maayer P."/>
            <person name="Coutinho T.A."/>
            <person name="Blom J."/>
            <person name="Smits T.H."/>
            <person name="Duffy B."/>
            <person name="Venter S.N."/>
        </authorList>
    </citation>
    <scope>NUCLEOTIDE SEQUENCE [LARGE SCALE GENOMIC DNA]</scope>
    <source>
        <strain evidence="2 3">LMG 26277</strain>
    </source>
</reference>
<dbReference type="PANTHER" id="PTHR43581:SF4">
    <property type="entry name" value="ATP_GTP PHOSPHATASE"/>
    <property type="match status" value="1"/>
</dbReference>
<dbReference type="InterPro" id="IPR051396">
    <property type="entry name" value="Bact_Antivir_Def_Nuclease"/>
</dbReference>
<dbReference type="GO" id="GO:0016887">
    <property type="term" value="F:ATP hydrolysis activity"/>
    <property type="evidence" value="ECO:0007669"/>
    <property type="project" value="InterPro"/>
</dbReference>
<evidence type="ECO:0000313" key="2">
    <source>
        <dbReference type="EMBL" id="ORM71483.1"/>
    </source>
</evidence>
<evidence type="ECO:0000259" key="1">
    <source>
        <dbReference type="Pfam" id="PF13175"/>
    </source>
</evidence>
<sequence length="558" mass="63787">MEIKYTNAKAKKELGFNDNKRIQIKAIKAINLTKFRSFSDRRIELGGNITVLIGRNGTMKTSVMGLIAHPFGSESKDAFGKPLKTSINEVFKFSTKYDLGPDKYDIYFDVGKKDFLKETVTVRLAKDGSERHRIVISGHEQGDGNFTYNTSFLNLKRLLPLVGTNAKPDDTISALTDYEKDLQRDFYESVLPSMDYEDFTAVYEANTKSTFAPCGENAKYDYQAISSGEDNLGAIFNKLVGFQRAYDNKSEFGNGILCIDEFESGLHPIAQLNLFNYLFKWSNKYNVQIIITTHSLHLIQNINIKHQLNIEKEKIILNFISKANVGDDRNYNIIKNPDYNSAYKELTFEDPKEIIKHKKINILCEDKIAIHFIKALIQKKDILSLINFNSNLNSDPENTGTSYTLLTQLCSNFPFLLNESFVIFDADVKGKTDKIKDKNTFLILPDSDNLALEKRIICFILSLPGDDKFFKQFQTEKEIFINQFKSAGMKSISVKDLKSDKIPVKTCKKWAETDIVRFKQYVTYYAKTVDSSEFKREFYNRINFINKIRGLPSIGGGN</sequence>
<dbReference type="PANTHER" id="PTHR43581">
    <property type="entry name" value="ATP/GTP PHOSPHATASE"/>
    <property type="match status" value="1"/>
</dbReference>
<dbReference type="OrthoDB" id="7024727at2"/>
<comment type="caution">
    <text evidence="2">The sequence shown here is derived from an EMBL/GenBank/DDBJ whole genome shotgun (WGS) entry which is preliminary data.</text>
</comment>
<dbReference type="CDD" id="cd00267">
    <property type="entry name" value="ABC_ATPase"/>
    <property type="match status" value="1"/>
</dbReference>